<name>A0A918XLK4_9ACTN</name>
<keyword evidence="3" id="KW-1185">Reference proteome</keyword>
<proteinExistence type="predicted"/>
<dbReference type="Pfam" id="PF19054">
    <property type="entry name" value="DUF5753"/>
    <property type="match status" value="1"/>
</dbReference>
<dbReference type="SUPFAM" id="SSF47413">
    <property type="entry name" value="lambda repressor-like DNA-binding domains"/>
    <property type="match status" value="1"/>
</dbReference>
<reference evidence="2 3" key="1">
    <citation type="journal article" date="2014" name="Int. J. Syst. Evol. Microbiol.">
        <title>Complete genome sequence of Corynebacterium casei LMG S-19264T (=DSM 44701T), isolated from a smear-ripened cheese.</title>
        <authorList>
            <consortium name="US DOE Joint Genome Institute (JGI-PGF)"/>
            <person name="Walter F."/>
            <person name="Albersmeier A."/>
            <person name="Kalinowski J."/>
            <person name="Ruckert C."/>
        </authorList>
    </citation>
    <scope>NUCLEOTIDE SEQUENCE [LARGE SCALE GENOMIC DNA]</scope>
    <source>
        <strain evidence="2 3">KCTC 19473</strain>
    </source>
</reference>
<gene>
    <name evidence="2" type="ORF">GCM10007147_45500</name>
</gene>
<dbReference type="InterPro" id="IPR010982">
    <property type="entry name" value="Lambda_DNA-bd_dom_sf"/>
</dbReference>
<dbReference type="Proteomes" id="UP000654947">
    <property type="component" value="Unassembled WGS sequence"/>
</dbReference>
<sequence length="270" mass="30146">MTKNDSEALPRKRFGDLLKKLRGQAGITQNRLAAVSMVGQSTISDLEQGKKETRRDNVVRLDRALNARKVLLDAWDAAFSGTGMTAYFREVAEAEQEASKIREYSLGLVPGVLQTEGYVRALTEVGKPEAKAETINQIVKARRQRQRILERDHPPTMTVLLDEVVLLRRFREPQVMSDQIAHLIKQSYRPRLNIQIVPIATEGHAGLGGSFTLMEGPDDTFVYVESQETGVSLKQPEVVASYDRVFAELRSAAMPVPASRSRMEEIRGGI</sequence>
<comment type="caution">
    <text evidence="2">The sequence shown here is derived from an EMBL/GenBank/DDBJ whole genome shotgun (WGS) entry which is preliminary data.</text>
</comment>
<dbReference type="SMART" id="SM00530">
    <property type="entry name" value="HTH_XRE"/>
    <property type="match status" value="1"/>
</dbReference>
<dbReference type="Gene3D" id="1.10.260.40">
    <property type="entry name" value="lambda repressor-like DNA-binding domains"/>
    <property type="match status" value="1"/>
</dbReference>
<dbReference type="GO" id="GO:0003677">
    <property type="term" value="F:DNA binding"/>
    <property type="evidence" value="ECO:0007669"/>
    <property type="project" value="InterPro"/>
</dbReference>
<dbReference type="AlphaFoldDB" id="A0A918XLK4"/>
<dbReference type="EMBL" id="BMXL01000048">
    <property type="protein sequence ID" value="GHD37447.1"/>
    <property type="molecule type" value="Genomic_DNA"/>
</dbReference>
<organism evidence="2 3">
    <name type="scientific">Nocardiopsis kunsanensis</name>
    <dbReference type="NCBI Taxonomy" id="141693"/>
    <lineage>
        <taxon>Bacteria</taxon>
        <taxon>Bacillati</taxon>
        <taxon>Actinomycetota</taxon>
        <taxon>Actinomycetes</taxon>
        <taxon>Streptosporangiales</taxon>
        <taxon>Nocardiopsidaceae</taxon>
        <taxon>Nocardiopsis</taxon>
    </lineage>
</organism>
<evidence type="ECO:0000259" key="1">
    <source>
        <dbReference type="PROSITE" id="PS50943"/>
    </source>
</evidence>
<dbReference type="InterPro" id="IPR001387">
    <property type="entry name" value="Cro/C1-type_HTH"/>
</dbReference>
<dbReference type="RefSeq" id="WP_026116149.1">
    <property type="nucleotide sequence ID" value="NZ_BMXL01000048.1"/>
</dbReference>
<accession>A0A918XLK4</accession>
<evidence type="ECO:0000313" key="3">
    <source>
        <dbReference type="Proteomes" id="UP000654947"/>
    </source>
</evidence>
<protein>
    <submittedName>
        <fullName evidence="2">Transcriptional regulator</fullName>
    </submittedName>
</protein>
<evidence type="ECO:0000313" key="2">
    <source>
        <dbReference type="EMBL" id="GHD37447.1"/>
    </source>
</evidence>
<feature type="domain" description="HTH cro/C1-type" evidence="1">
    <location>
        <begin position="18"/>
        <end position="72"/>
    </location>
</feature>
<dbReference type="PROSITE" id="PS50943">
    <property type="entry name" value="HTH_CROC1"/>
    <property type="match status" value="1"/>
</dbReference>
<dbReference type="CDD" id="cd00093">
    <property type="entry name" value="HTH_XRE"/>
    <property type="match status" value="1"/>
</dbReference>
<dbReference type="InterPro" id="IPR043917">
    <property type="entry name" value="DUF5753"/>
</dbReference>
<dbReference type="Pfam" id="PF13560">
    <property type="entry name" value="HTH_31"/>
    <property type="match status" value="1"/>
</dbReference>